<feature type="transmembrane region" description="Helical" evidence="1">
    <location>
        <begin position="35"/>
        <end position="57"/>
    </location>
</feature>
<name>A0ABR6ZA79_9BURK</name>
<dbReference type="RefSeq" id="WP_186954092.1">
    <property type="nucleotide sequence ID" value="NZ_JACOFX010000006.1"/>
</dbReference>
<proteinExistence type="predicted"/>
<evidence type="ECO:0000256" key="1">
    <source>
        <dbReference type="SAM" id="Phobius"/>
    </source>
</evidence>
<feature type="transmembrane region" description="Helical" evidence="1">
    <location>
        <begin position="69"/>
        <end position="91"/>
    </location>
</feature>
<keyword evidence="3" id="KW-1185">Reference proteome</keyword>
<sequence>MIEFIFEVLLQLVFEIVEAVFSSGVKRSRQTRLPLWLSAIVYAGLGVFAGFVSVWMFPQAFLHGSIARIANLLLTPVLMGFLAGAFAAWRGGDQQGIFLNRFACAYLFALSLAIVRFFVTQHA</sequence>
<comment type="caution">
    <text evidence="2">The sequence shown here is derived from an EMBL/GenBank/DDBJ whole genome shotgun (WGS) entry which is preliminary data.</text>
</comment>
<feature type="transmembrane region" description="Helical" evidence="1">
    <location>
        <begin position="97"/>
        <end position="119"/>
    </location>
</feature>
<evidence type="ECO:0000313" key="2">
    <source>
        <dbReference type="EMBL" id="MBC3908534.1"/>
    </source>
</evidence>
<reference evidence="2 3" key="1">
    <citation type="submission" date="2020-08" db="EMBL/GenBank/DDBJ databases">
        <title>Novel species isolated from subtropical streams in China.</title>
        <authorList>
            <person name="Lu H."/>
        </authorList>
    </citation>
    <scope>NUCLEOTIDE SEQUENCE [LARGE SCALE GENOMIC DNA]</scope>
    <source>
        <strain evidence="2 3">NL8W</strain>
    </source>
</reference>
<protein>
    <submittedName>
        <fullName evidence="2">Uncharacterized protein</fullName>
    </submittedName>
</protein>
<organism evidence="2 3">
    <name type="scientific">Undibacterium umbellatum</name>
    <dbReference type="NCBI Taxonomy" id="2762300"/>
    <lineage>
        <taxon>Bacteria</taxon>
        <taxon>Pseudomonadati</taxon>
        <taxon>Pseudomonadota</taxon>
        <taxon>Betaproteobacteria</taxon>
        <taxon>Burkholderiales</taxon>
        <taxon>Oxalobacteraceae</taxon>
        <taxon>Undibacterium</taxon>
    </lineage>
</organism>
<gene>
    <name evidence="2" type="ORF">H8L47_13295</name>
</gene>
<keyword evidence="1" id="KW-0812">Transmembrane</keyword>
<keyword evidence="1" id="KW-1133">Transmembrane helix</keyword>
<dbReference type="Proteomes" id="UP000646911">
    <property type="component" value="Unassembled WGS sequence"/>
</dbReference>
<accession>A0ABR6ZA79</accession>
<dbReference type="EMBL" id="JACOFX010000006">
    <property type="protein sequence ID" value="MBC3908534.1"/>
    <property type="molecule type" value="Genomic_DNA"/>
</dbReference>
<keyword evidence="1" id="KW-0472">Membrane</keyword>
<evidence type="ECO:0000313" key="3">
    <source>
        <dbReference type="Proteomes" id="UP000646911"/>
    </source>
</evidence>